<evidence type="ECO:0000313" key="11">
    <source>
        <dbReference type="Proteomes" id="UP000014760"/>
    </source>
</evidence>
<keyword evidence="4 6" id="KW-0472">Membrane</keyword>
<feature type="transmembrane region" description="Helical" evidence="6">
    <location>
        <begin position="87"/>
        <end position="106"/>
    </location>
</feature>
<dbReference type="PANTHER" id="PTHR47767">
    <property type="entry name" value="ADHESION G PROTEIN-COUPLED RECEPTOR G7"/>
    <property type="match status" value="1"/>
</dbReference>
<feature type="transmembrane region" description="Helical" evidence="6">
    <location>
        <begin position="112"/>
        <end position="135"/>
    </location>
</feature>
<dbReference type="AlphaFoldDB" id="R7UQW7"/>
<dbReference type="GO" id="GO:0004930">
    <property type="term" value="F:G protein-coupled receptor activity"/>
    <property type="evidence" value="ECO:0007669"/>
    <property type="project" value="InterPro"/>
</dbReference>
<dbReference type="EnsemblMetazoa" id="CapteT122466">
    <property type="protein sequence ID" value="CapteP122466"/>
    <property type="gene ID" value="CapteG122466"/>
</dbReference>
<feature type="domain" description="GAIN-B" evidence="7">
    <location>
        <begin position="1"/>
        <end position="52"/>
    </location>
</feature>
<dbReference type="InterPro" id="IPR000832">
    <property type="entry name" value="GPCR_2_secretin-like"/>
</dbReference>
<proteinExistence type="predicted"/>
<name>R7UQW7_CAPTE</name>
<evidence type="ECO:0000256" key="5">
    <source>
        <dbReference type="ARBA" id="ARBA00023157"/>
    </source>
</evidence>
<dbReference type="Pfam" id="PF00002">
    <property type="entry name" value="7tm_2"/>
    <property type="match status" value="1"/>
</dbReference>
<dbReference type="OrthoDB" id="10037534at2759"/>
<dbReference type="SMART" id="SM00303">
    <property type="entry name" value="GPS"/>
    <property type="match status" value="1"/>
</dbReference>
<dbReference type="GO" id="GO:0007166">
    <property type="term" value="P:cell surface receptor signaling pathway"/>
    <property type="evidence" value="ECO:0007669"/>
    <property type="project" value="InterPro"/>
</dbReference>
<dbReference type="InterPro" id="IPR000203">
    <property type="entry name" value="GPS"/>
</dbReference>
<dbReference type="EMBL" id="KB300771">
    <property type="protein sequence ID" value="ELU06332.1"/>
    <property type="molecule type" value="Genomic_DNA"/>
</dbReference>
<keyword evidence="2 6" id="KW-0812">Transmembrane</keyword>
<dbReference type="STRING" id="283909.R7UQW7"/>
<dbReference type="PROSITE" id="PS50261">
    <property type="entry name" value="G_PROTEIN_RECEP_F2_4"/>
    <property type="match status" value="1"/>
</dbReference>
<reference evidence="9 11" key="2">
    <citation type="journal article" date="2013" name="Nature">
        <title>Insights into bilaterian evolution from three spiralian genomes.</title>
        <authorList>
            <person name="Simakov O."/>
            <person name="Marletaz F."/>
            <person name="Cho S.J."/>
            <person name="Edsinger-Gonzales E."/>
            <person name="Havlak P."/>
            <person name="Hellsten U."/>
            <person name="Kuo D.H."/>
            <person name="Larsson T."/>
            <person name="Lv J."/>
            <person name="Arendt D."/>
            <person name="Savage R."/>
            <person name="Osoegawa K."/>
            <person name="de Jong P."/>
            <person name="Grimwood J."/>
            <person name="Chapman J.A."/>
            <person name="Shapiro H."/>
            <person name="Aerts A."/>
            <person name="Otillar R.P."/>
            <person name="Terry A.Y."/>
            <person name="Boore J.L."/>
            <person name="Grigoriev I.V."/>
            <person name="Lindberg D.R."/>
            <person name="Seaver E.C."/>
            <person name="Weisblat D.A."/>
            <person name="Putnam N.H."/>
            <person name="Rokhsar D.S."/>
        </authorList>
    </citation>
    <scope>NUCLEOTIDE SEQUENCE</scope>
    <source>
        <strain evidence="9 11">I ESC-2004</strain>
    </source>
</reference>
<reference evidence="11" key="1">
    <citation type="submission" date="2012-12" db="EMBL/GenBank/DDBJ databases">
        <authorList>
            <person name="Hellsten U."/>
            <person name="Grimwood J."/>
            <person name="Chapman J.A."/>
            <person name="Shapiro H."/>
            <person name="Aerts A."/>
            <person name="Otillar R.P."/>
            <person name="Terry A.Y."/>
            <person name="Boore J.L."/>
            <person name="Simakov O."/>
            <person name="Marletaz F."/>
            <person name="Cho S.-J."/>
            <person name="Edsinger-Gonzales E."/>
            <person name="Havlak P."/>
            <person name="Kuo D.-H."/>
            <person name="Larsson T."/>
            <person name="Lv J."/>
            <person name="Arendt D."/>
            <person name="Savage R."/>
            <person name="Osoegawa K."/>
            <person name="de Jong P."/>
            <person name="Lindberg D.R."/>
            <person name="Seaver E.C."/>
            <person name="Weisblat D.A."/>
            <person name="Putnam N.H."/>
            <person name="Grigoriev I.V."/>
            <person name="Rokhsar D.S."/>
        </authorList>
    </citation>
    <scope>NUCLEOTIDE SEQUENCE</scope>
    <source>
        <strain evidence="11">I ESC-2004</strain>
    </source>
</reference>
<evidence type="ECO:0000256" key="1">
    <source>
        <dbReference type="ARBA" id="ARBA00004141"/>
    </source>
</evidence>
<feature type="domain" description="G-protein coupled receptors family 2 profile 2" evidence="8">
    <location>
        <begin position="51"/>
        <end position="165"/>
    </location>
</feature>
<dbReference type="InterPro" id="IPR046338">
    <property type="entry name" value="GAIN_dom_sf"/>
</dbReference>
<accession>R7UQW7</accession>
<dbReference type="InterPro" id="IPR053066">
    <property type="entry name" value="ADGR_G7"/>
</dbReference>
<dbReference type="OMA" id="GWPMIVV"/>
<dbReference type="EMBL" id="AMQN01007483">
    <property type="status" value="NOT_ANNOTATED_CDS"/>
    <property type="molecule type" value="Genomic_DNA"/>
</dbReference>
<evidence type="ECO:0000313" key="10">
    <source>
        <dbReference type="EnsemblMetazoa" id="CapteP122466"/>
    </source>
</evidence>
<organism evidence="9">
    <name type="scientific">Capitella teleta</name>
    <name type="common">Polychaete worm</name>
    <dbReference type="NCBI Taxonomy" id="283909"/>
    <lineage>
        <taxon>Eukaryota</taxon>
        <taxon>Metazoa</taxon>
        <taxon>Spiralia</taxon>
        <taxon>Lophotrochozoa</taxon>
        <taxon>Annelida</taxon>
        <taxon>Polychaeta</taxon>
        <taxon>Sedentaria</taxon>
        <taxon>Scolecida</taxon>
        <taxon>Capitellidae</taxon>
        <taxon>Capitella</taxon>
    </lineage>
</organism>
<evidence type="ECO:0008006" key="12">
    <source>
        <dbReference type="Google" id="ProtNLM"/>
    </source>
</evidence>
<dbReference type="GO" id="GO:0016020">
    <property type="term" value="C:membrane"/>
    <property type="evidence" value="ECO:0007669"/>
    <property type="project" value="UniProtKB-SubCell"/>
</dbReference>
<evidence type="ECO:0000259" key="7">
    <source>
        <dbReference type="PROSITE" id="PS50221"/>
    </source>
</evidence>
<dbReference type="InterPro" id="IPR017981">
    <property type="entry name" value="GPCR_2-like_7TM"/>
</dbReference>
<dbReference type="Gene3D" id="1.20.1070.10">
    <property type="entry name" value="Rhodopsin 7-helix transmembrane proteins"/>
    <property type="match status" value="1"/>
</dbReference>
<comment type="subcellular location">
    <subcellularLocation>
        <location evidence="1">Membrane</location>
        <topology evidence="1">Multi-pass membrane protein</topology>
    </subcellularLocation>
</comment>
<keyword evidence="11" id="KW-1185">Reference proteome</keyword>
<sequence>PLCVYWDFKALNGSGNWSTAGCRFNRTEKLTYICHCQHLTNFAILTNHLALSVLSIVGLVLSISALSFVILSFISFRHAISGRSQKVLVNLAAALLLVNVTFLAGVNRTSDYTGCVLVAALLHYFLLVSFSWMLIEGTLQYLRFVKVLDTYIENFMLKVTIPGWS</sequence>
<feature type="non-terminal residue" evidence="9">
    <location>
        <position position="1"/>
    </location>
</feature>
<dbReference type="Proteomes" id="UP000014760">
    <property type="component" value="Unassembled WGS sequence"/>
</dbReference>
<evidence type="ECO:0000256" key="2">
    <source>
        <dbReference type="ARBA" id="ARBA00022692"/>
    </source>
</evidence>
<dbReference type="PRINTS" id="PR00249">
    <property type="entry name" value="GPCRSECRETIN"/>
</dbReference>
<dbReference type="PANTHER" id="PTHR47767:SF1">
    <property type="entry name" value="ADHESION G PROTEIN-COUPLED RECEPTOR G7"/>
    <property type="match status" value="1"/>
</dbReference>
<evidence type="ECO:0000256" key="3">
    <source>
        <dbReference type="ARBA" id="ARBA00022989"/>
    </source>
</evidence>
<evidence type="ECO:0000259" key="8">
    <source>
        <dbReference type="PROSITE" id="PS50261"/>
    </source>
</evidence>
<keyword evidence="3 6" id="KW-1133">Transmembrane helix</keyword>
<evidence type="ECO:0000313" key="9">
    <source>
        <dbReference type="EMBL" id="ELU06332.1"/>
    </source>
</evidence>
<reference evidence="10" key="3">
    <citation type="submission" date="2015-06" db="UniProtKB">
        <authorList>
            <consortium name="EnsemblMetazoa"/>
        </authorList>
    </citation>
    <scope>IDENTIFICATION</scope>
</reference>
<feature type="transmembrane region" description="Helical" evidence="6">
    <location>
        <begin position="49"/>
        <end position="75"/>
    </location>
</feature>
<dbReference type="Pfam" id="PF01825">
    <property type="entry name" value="GPS"/>
    <property type="match status" value="1"/>
</dbReference>
<dbReference type="PROSITE" id="PS50221">
    <property type="entry name" value="GAIN_B"/>
    <property type="match status" value="1"/>
</dbReference>
<dbReference type="Gene3D" id="2.60.220.50">
    <property type="match status" value="1"/>
</dbReference>
<evidence type="ECO:0000256" key="4">
    <source>
        <dbReference type="ARBA" id="ARBA00023136"/>
    </source>
</evidence>
<dbReference type="InterPro" id="IPR057244">
    <property type="entry name" value="GAIN_B"/>
</dbReference>
<protein>
    <recommendedName>
        <fullName evidence="12">G-protein coupled receptors family 2 profile 2 domain-containing protein</fullName>
    </recommendedName>
</protein>
<evidence type="ECO:0000256" key="6">
    <source>
        <dbReference type="SAM" id="Phobius"/>
    </source>
</evidence>
<gene>
    <name evidence="9" type="ORF">CAPTEDRAFT_122466</name>
</gene>
<keyword evidence="5" id="KW-1015">Disulfide bond</keyword>
<dbReference type="HOGENOM" id="CLU_002753_3_4_1"/>